<name>A0A9P4JD44_9PEZI</name>
<reference evidence="2" key="1">
    <citation type="journal article" date="2020" name="Stud. Mycol.">
        <title>101 Dothideomycetes genomes: a test case for predicting lifestyles and emergence of pathogens.</title>
        <authorList>
            <person name="Haridas S."/>
            <person name="Albert R."/>
            <person name="Binder M."/>
            <person name="Bloem J."/>
            <person name="Labutti K."/>
            <person name="Salamov A."/>
            <person name="Andreopoulos B."/>
            <person name="Baker S."/>
            <person name="Barry K."/>
            <person name="Bills G."/>
            <person name="Bluhm B."/>
            <person name="Cannon C."/>
            <person name="Castanera R."/>
            <person name="Culley D."/>
            <person name="Daum C."/>
            <person name="Ezra D."/>
            <person name="Gonzalez J."/>
            <person name="Henrissat B."/>
            <person name="Kuo A."/>
            <person name="Liang C."/>
            <person name="Lipzen A."/>
            <person name="Lutzoni F."/>
            <person name="Magnuson J."/>
            <person name="Mondo S."/>
            <person name="Nolan M."/>
            <person name="Ohm R."/>
            <person name="Pangilinan J."/>
            <person name="Park H.-J."/>
            <person name="Ramirez L."/>
            <person name="Alfaro M."/>
            <person name="Sun H."/>
            <person name="Tritt A."/>
            <person name="Yoshinaga Y."/>
            <person name="Zwiers L.-H."/>
            <person name="Turgeon B."/>
            <person name="Goodwin S."/>
            <person name="Spatafora J."/>
            <person name="Crous P."/>
            <person name="Grigoriev I."/>
        </authorList>
    </citation>
    <scope>NUCLEOTIDE SEQUENCE</scope>
    <source>
        <strain evidence="2">CBS 260.36</strain>
    </source>
</reference>
<dbReference type="EMBL" id="ML996081">
    <property type="protein sequence ID" value="KAF2156813.1"/>
    <property type="molecule type" value="Genomic_DNA"/>
</dbReference>
<evidence type="ECO:0000313" key="3">
    <source>
        <dbReference type="Proteomes" id="UP000799439"/>
    </source>
</evidence>
<feature type="transmembrane region" description="Helical" evidence="1">
    <location>
        <begin position="160"/>
        <end position="185"/>
    </location>
</feature>
<keyword evidence="1" id="KW-0472">Membrane</keyword>
<dbReference type="AlphaFoldDB" id="A0A9P4JD44"/>
<feature type="transmembrane region" description="Helical" evidence="1">
    <location>
        <begin position="51"/>
        <end position="69"/>
    </location>
</feature>
<dbReference type="OrthoDB" id="18595at2759"/>
<keyword evidence="3" id="KW-1185">Reference proteome</keyword>
<gene>
    <name evidence="2" type="ORF">K461DRAFT_289188</name>
</gene>
<proteinExistence type="predicted"/>
<feature type="transmembrane region" description="Helical" evidence="1">
    <location>
        <begin position="299"/>
        <end position="317"/>
    </location>
</feature>
<evidence type="ECO:0000256" key="1">
    <source>
        <dbReference type="SAM" id="Phobius"/>
    </source>
</evidence>
<feature type="transmembrane region" description="Helical" evidence="1">
    <location>
        <begin position="197"/>
        <end position="215"/>
    </location>
</feature>
<accession>A0A9P4JD44</accession>
<dbReference type="Proteomes" id="UP000799439">
    <property type="component" value="Unassembled WGS sequence"/>
</dbReference>
<feature type="transmembrane region" description="Helical" evidence="1">
    <location>
        <begin position="131"/>
        <end position="153"/>
    </location>
</feature>
<feature type="transmembrane region" description="Helical" evidence="1">
    <location>
        <begin position="267"/>
        <end position="287"/>
    </location>
</feature>
<sequence>MREDAQNNLFGSAVFWSYIVAALVSTGIALISILQQSKHAPSDPALKQSRFVFAILALVSFSCHSYNMLNVLISSYAQWTADRHLPLPSCLLGDGCLLGQGRQPLHLWEWSATSTLFKDFGDALVVNQARWAWSLASLGVTFINVAYICFAGFHAGVQRLWVFVVLAEILPVSFAQNLFFLTLLYTPSHNQSQKTCSSGALMLSTAGYAAMLLMAPMAETNLVKVILCARVFLALPFFFTAERTTKPTVTHNYPPTRKKGDFPLLPINVNGFIGMVTMVAAISRLGLINVIQGINEHPAVSALGYDFLISCLSWIAWTHLPHPEFQKSKHS</sequence>
<comment type="caution">
    <text evidence="2">The sequence shown here is derived from an EMBL/GenBank/DDBJ whole genome shotgun (WGS) entry which is preliminary data.</text>
</comment>
<organism evidence="2 3">
    <name type="scientific">Myriangium duriaei CBS 260.36</name>
    <dbReference type="NCBI Taxonomy" id="1168546"/>
    <lineage>
        <taxon>Eukaryota</taxon>
        <taxon>Fungi</taxon>
        <taxon>Dikarya</taxon>
        <taxon>Ascomycota</taxon>
        <taxon>Pezizomycotina</taxon>
        <taxon>Dothideomycetes</taxon>
        <taxon>Dothideomycetidae</taxon>
        <taxon>Myriangiales</taxon>
        <taxon>Myriangiaceae</taxon>
        <taxon>Myriangium</taxon>
    </lineage>
</organism>
<evidence type="ECO:0000313" key="2">
    <source>
        <dbReference type="EMBL" id="KAF2156813.1"/>
    </source>
</evidence>
<protein>
    <submittedName>
        <fullName evidence="2">Uncharacterized protein</fullName>
    </submittedName>
</protein>
<keyword evidence="1" id="KW-1133">Transmembrane helix</keyword>
<feature type="transmembrane region" description="Helical" evidence="1">
    <location>
        <begin position="222"/>
        <end position="239"/>
    </location>
</feature>
<feature type="transmembrane region" description="Helical" evidence="1">
    <location>
        <begin position="12"/>
        <end position="31"/>
    </location>
</feature>
<keyword evidence="1" id="KW-0812">Transmembrane</keyword>